<comment type="caution">
    <text evidence="2">The sequence shown here is derived from an EMBL/GenBank/DDBJ whole genome shotgun (WGS) entry which is preliminary data.</text>
</comment>
<name>A0A545ALJ9_9ACTN</name>
<dbReference type="RefSeq" id="WP_142707256.1">
    <property type="nucleotide sequence ID" value="NZ_VIRS01000019.1"/>
</dbReference>
<feature type="transmembrane region" description="Helical" evidence="1">
    <location>
        <begin position="6"/>
        <end position="27"/>
    </location>
</feature>
<evidence type="ECO:0000256" key="1">
    <source>
        <dbReference type="SAM" id="Phobius"/>
    </source>
</evidence>
<dbReference type="InterPro" id="IPR025329">
    <property type="entry name" value="DUF4235"/>
</dbReference>
<dbReference type="Proteomes" id="UP000317982">
    <property type="component" value="Unassembled WGS sequence"/>
</dbReference>
<keyword evidence="1" id="KW-0472">Membrane</keyword>
<keyword evidence="3" id="KW-1185">Reference proteome</keyword>
<dbReference type="EMBL" id="VIRS01000019">
    <property type="protein sequence ID" value="TQS42199.1"/>
    <property type="molecule type" value="Genomic_DNA"/>
</dbReference>
<reference evidence="2 3" key="1">
    <citation type="submission" date="2019-07" db="EMBL/GenBank/DDBJ databases">
        <title>Cryptosporangium phraense sp. nov., isolated from plant litter.</title>
        <authorList>
            <person name="Suriyachadkun C."/>
        </authorList>
    </citation>
    <scope>NUCLEOTIDE SEQUENCE [LARGE SCALE GENOMIC DNA]</scope>
    <source>
        <strain evidence="2 3">A-T 5661</strain>
    </source>
</reference>
<proteinExistence type="predicted"/>
<dbReference type="OrthoDB" id="5244650at2"/>
<protein>
    <submittedName>
        <fullName evidence="2">DUF4235 domain-containing protein</fullName>
    </submittedName>
</protein>
<dbReference type="Pfam" id="PF14019">
    <property type="entry name" value="DUF4235"/>
    <property type="match status" value="1"/>
</dbReference>
<organism evidence="2 3">
    <name type="scientific">Cryptosporangium phraense</name>
    <dbReference type="NCBI Taxonomy" id="2593070"/>
    <lineage>
        <taxon>Bacteria</taxon>
        <taxon>Bacillati</taxon>
        <taxon>Actinomycetota</taxon>
        <taxon>Actinomycetes</taxon>
        <taxon>Cryptosporangiales</taxon>
        <taxon>Cryptosporangiaceae</taxon>
        <taxon>Cryptosporangium</taxon>
    </lineage>
</organism>
<keyword evidence="1" id="KW-0812">Transmembrane</keyword>
<accession>A0A545ALJ9</accession>
<evidence type="ECO:0000313" key="3">
    <source>
        <dbReference type="Proteomes" id="UP000317982"/>
    </source>
</evidence>
<gene>
    <name evidence="2" type="ORF">FL583_24990</name>
</gene>
<keyword evidence="1" id="KW-1133">Transmembrane helix</keyword>
<sequence length="89" mass="9208">MKASALAYRPVGLASGMVGGLVAGAIFKQVWKRVAGEDDAPGATQSEYSWREVLLASAIQGAIYGVVKAAIDRAGAQAWARSTGTWPGD</sequence>
<evidence type="ECO:0000313" key="2">
    <source>
        <dbReference type="EMBL" id="TQS42199.1"/>
    </source>
</evidence>
<dbReference type="InParanoid" id="A0A545ALJ9"/>
<dbReference type="AlphaFoldDB" id="A0A545ALJ9"/>